<dbReference type="NCBIfam" id="TIGR01640">
    <property type="entry name" value="F_box_assoc_1"/>
    <property type="match status" value="2"/>
</dbReference>
<evidence type="ECO:0000259" key="3">
    <source>
        <dbReference type="Pfam" id="PF08268"/>
    </source>
</evidence>
<dbReference type="InterPro" id="IPR006527">
    <property type="entry name" value="F-box-assoc_dom_typ1"/>
</dbReference>
<protein>
    <recommendedName>
        <fullName evidence="6">F-box domain-containing protein</fullName>
    </recommendedName>
</protein>
<keyword evidence="5" id="KW-1185">Reference proteome</keyword>
<dbReference type="InterPro" id="IPR036047">
    <property type="entry name" value="F-box-like_dom_sf"/>
</dbReference>
<proteinExistence type="predicted"/>
<feature type="domain" description="F-box associated beta-propeller type 3" evidence="3">
    <location>
        <begin position="591"/>
        <end position="709"/>
    </location>
</feature>
<sequence>MENLTDDVIFFSILTKLPTKSLSRFSCVNKLWCAWITSRQFAKLQLLNQNSSTLTEDDFIALGTLRDHRLFSLPNVDWVDAAGDGDNYNVLNKPVEMDYPFKSPYTYAYILGSCNGLLLVQIYDINDAGSGDPPKYLRLYIWNPCRKDDYLTLPPRIYANLGDYHSYEVAFGFGHDSTTDDYKVIIINSKSTTKEGIIYTTRTKTWRKIPQVPPLDIDFRGNGHFVNGAVHWLGRRQDEEKFLNFWEDRKRFMICFDIKSEEWREIPFALNLEEGDDEYELELEPELGMTRRGKLYVHYTKYSHCNDVFDMDYRTYVHVLMNKEKEFYGYWSEVCCLSSEGDPKVREVLKVMVEDNMVLVSLDDNGGGGGGDKLAFYNFVEGRRLITNAVVEVLNTRPYRDLRWHDAVHCQYMTQSFNTVETTLRNHGDRLRRIESQRLPAQLARDDIASSSDYPPPSSRRSFKVAPKFTLLDVAWDALGYMGPTLVVTKESGYSRTIEFLRAIYCGKDGFGAVVRGGTCPQFAKLQLLNQNLSTLTEDDLIALGTLRDHRLFSLPNVDWVDGNGDGDNYNGLNNPVEMDYPFKKDDYLTLPPRIYANLGDYHSYEVAFGFGHDSTTDDYKVIIINSKSTTKKGIIYTTRTKTWRKIPQVPLDIDFHGNGYFVNGAVHWLGRRQDEEKFLNFWEDRKRFMIYFDIKSEEWREIPFALNLEEGDDEYELELEPELGMTRRGKLYVHYTKYSHCGDVFDMDYRTYVHVLMNKEKEFYGYWSEVCCLSSEGDPKVREVLKVMVEDNIVLVSLDDGGGDKLAFYNFVEGRRLITNAVVEVLNTRPYRDLRWHDALHCRRSLVSPRLLA</sequence>
<gene>
    <name evidence="4" type="ORF">Syun_008479</name>
</gene>
<dbReference type="InterPro" id="IPR001810">
    <property type="entry name" value="F-box_dom"/>
</dbReference>
<evidence type="ECO:0000313" key="4">
    <source>
        <dbReference type="EMBL" id="KAK9150170.1"/>
    </source>
</evidence>
<evidence type="ECO:0000259" key="2">
    <source>
        <dbReference type="Pfam" id="PF07734"/>
    </source>
</evidence>
<evidence type="ECO:0008006" key="6">
    <source>
        <dbReference type="Google" id="ProtNLM"/>
    </source>
</evidence>
<dbReference type="PANTHER" id="PTHR31672:SF13">
    <property type="entry name" value="F-BOX PROTEIN CPR30-LIKE"/>
    <property type="match status" value="1"/>
</dbReference>
<dbReference type="Pfam" id="PF07734">
    <property type="entry name" value="FBA_1"/>
    <property type="match status" value="1"/>
</dbReference>
<dbReference type="Proteomes" id="UP001420932">
    <property type="component" value="Unassembled WGS sequence"/>
</dbReference>
<dbReference type="PANTHER" id="PTHR31672">
    <property type="entry name" value="BNACNNG10540D PROTEIN"/>
    <property type="match status" value="1"/>
</dbReference>
<accession>A0AAP0KDV3</accession>
<dbReference type="SUPFAM" id="SSF81383">
    <property type="entry name" value="F-box domain"/>
    <property type="match status" value="1"/>
</dbReference>
<dbReference type="InterPro" id="IPR013187">
    <property type="entry name" value="F-box-assoc_dom_typ3"/>
</dbReference>
<dbReference type="InterPro" id="IPR017451">
    <property type="entry name" value="F-box-assoc_interact_dom"/>
</dbReference>
<name>A0AAP0KDV3_9MAGN</name>
<evidence type="ECO:0000313" key="5">
    <source>
        <dbReference type="Proteomes" id="UP001420932"/>
    </source>
</evidence>
<organism evidence="4 5">
    <name type="scientific">Stephania yunnanensis</name>
    <dbReference type="NCBI Taxonomy" id="152371"/>
    <lineage>
        <taxon>Eukaryota</taxon>
        <taxon>Viridiplantae</taxon>
        <taxon>Streptophyta</taxon>
        <taxon>Embryophyta</taxon>
        <taxon>Tracheophyta</taxon>
        <taxon>Spermatophyta</taxon>
        <taxon>Magnoliopsida</taxon>
        <taxon>Ranunculales</taxon>
        <taxon>Menispermaceae</taxon>
        <taxon>Menispermoideae</taxon>
        <taxon>Cissampelideae</taxon>
        <taxon>Stephania</taxon>
    </lineage>
</organism>
<dbReference type="AlphaFoldDB" id="A0AAP0KDV3"/>
<feature type="domain" description="F-box associated beta-propeller type 1" evidence="2">
    <location>
        <begin position="111"/>
        <end position="297"/>
    </location>
</feature>
<feature type="domain" description="F-box" evidence="1">
    <location>
        <begin position="8"/>
        <end position="41"/>
    </location>
</feature>
<comment type="caution">
    <text evidence="4">The sequence shown here is derived from an EMBL/GenBank/DDBJ whole genome shotgun (WGS) entry which is preliminary data.</text>
</comment>
<reference evidence="4 5" key="1">
    <citation type="submission" date="2024-01" db="EMBL/GenBank/DDBJ databases">
        <title>Genome assemblies of Stephania.</title>
        <authorList>
            <person name="Yang L."/>
        </authorList>
    </citation>
    <scope>NUCLEOTIDE SEQUENCE [LARGE SCALE GENOMIC DNA]</scope>
    <source>
        <strain evidence="4">YNDBR</strain>
        <tissue evidence="4">Leaf</tissue>
    </source>
</reference>
<dbReference type="EMBL" id="JBBNAF010000004">
    <property type="protein sequence ID" value="KAK9150170.1"/>
    <property type="molecule type" value="Genomic_DNA"/>
</dbReference>
<dbReference type="Pfam" id="PF08268">
    <property type="entry name" value="FBA_3"/>
    <property type="match status" value="1"/>
</dbReference>
<evidence type="ECO:0000259" key="1">
    <source>
        <dbReference type="Pfam" id="PF00646"/>
    </source>
</evidence>
<dbReference type="Pfam" id="PF00646">
    <property type="entry name" value="F-box"/>
    <property type="match status" value="1"/>
</dbReference>
<dbReference type="InterPro" id="IPR050796">
    <property type="entry name" value="SCF_F-box_component"/>
</dbReference>